<feature type="transmembrane region" description="Helical" evidence="6">
    <location>
        <begin position="220"/>
        <end position="240"/>
    </location>
</feature>
<sequence>MTTSHIFAGASLNFWIAFHAIVGVLLFVDLALLQRHSKRVSIRAAWGWTVVVAALAFCFALLLSQTQGKQPALEFLSGYLVEGSLSIDNLFVFLLMFRSLGLDTEQQRRVLLWGVLGAIVMRAIFIFVGTSLLTRFDWLEYVFGAFLLIAAVRLMRHKQGGGATPSAPMRWLQKNCLRGVGPQKPALTSFLLIVLAVEATDLIFALDSIPAVLAITRDTFVVYTSNIFAILGLRSLYFALSSALDKLRLLHYGLALILAFVGLKMLLGHWYQVPTTWSLAFIVIVLAIFALASRFTEPANPAPTPQS</sequence>
<evidence type="ECO:0000256" key="6">
    <source>
        <dbReference type="SAM" id="Phobius"/>
    </source>
</evidence>
<dbReference type="InterPro" id="IPR022369">
    <property type="entry name" value="Integral_membrane_TerC_rswitch"/>
</dbReference>
<dbReference type="InterPro" id="IPR005496">
    <property type="entry name" value="Integral_membrane_TerC"/>
</dbReference>
<dbReference type="PANTHER" id="PTHR30238:SF0">
    <property type="entry name" value="THYLAKOID MEMBRANE PROTEIN TERC, CHLOROPLASTIC"/>
    <property type="match status" value="1"/>
</dbReference>
<gene>
    <name evidence="7" type="ORF">HNQ77_001218</name>
</gene>
<accession>A0A841JZ62</accession>
<protein>
    <submittedName>
        <fullName evidence="7">Tellurite resistance protein TerC</fullName>
    </submittedName>
</protein>
<dbReference type="OrthoDB" id="9783692at2"/>
<evidence type="ECO:0000256" key="4">
    <source>
        <dbReference type="ARBA" id="ARBA00022989"/>
    </source>
</evidence>
<dbReference type="NCBIfam" id="TIGR03718">
    <property type="entry name" value="R_switched_Alx"/>
    <property type="match status" value="1"/>
</dbReference>
<keyword evidence="8" id="KW-1185">Reference proteome</keyword>
<dbReference type="Pfam" id="PF03741">
    <property type="entry name" value="TerC"/>
    <property type="match status" value="1"/>
</dbReference>
<keyword evidence="5 6" id="KW-0472">Membrane</keyword>
<evidence type="ECO:0000256" key="5">
    <source>
        <dbReference type="ARBA" id="ARBA00023136"/>
    </source>
</evidence>
<proteinExistence type="inferred from homology"/>
<feature type="transmembrane region" description="Helical" evidence="6">
    <location>
        <begin position="190"/>
        <end position="214"/>
    </location>
</feature>
<name>A0A841JZ62_9BACT</name>
<feature type="transmembrane region" description="Helical" evidence="6">
    <location>
        <begin position="12"/>
        <end position="33"/>
    </location>
</feature>
<dbReference type="GO" id="GO:0016020">
    <property type="term" value="C:membrane"/>
    <property type="evidence" value="ECO:0007669"/>
    <property type="project" value="UniProtKB-SubCell"/>
</dbReference>
<evidence type="ECO:0000256" key="3">
    <source>
        <dbReference type="ARBA" id="ARBA00022692"/>
    </source>
</evidence>
<dbReference type="EMBL" id="JACHEK010000002">
    <property type="protein sequence ID" value="MBB6143274.1"/>
    <property type="molecule type" value="Genomic_DNA"/>
</dbReference>
<keyword evidence="3 6" id="KW-0812">Transmembrane</keyword>
<organism evidence="7 8">
    <name type="scientific">Silvibacterium bohemicum</name>
    <dbReference type="NCBI Taxonomy" id="1577686"/>
    <lineage>
        <taxon>Bacteria</taxon>
        <taxon>Pseudomonadati</taxon>
        <taxon>Acidobacteriota</taxon>
        <taxon>Terriglobia</taxon>
        <taxon>Terriglobales</taxon>
        <taxon>Acidobacteriaceae</taxon>
        <taxon>Silvibacterium</taxon>
    </lineage>
</organism>
<evidence type="ECO:0000256" key="1">
    <source>
        <dbReference type="ARBA" id="ARBA00004141"/>
    </source>
</evidence>
<keyword evidence="4 6" id="KW-1133">Transmembrane helix</keyword>
<evidence type="ECO:0000313" key="8">
    <source>
        <dbReference type="Proteomes" id="UP000538666"/>
    </source>
</evidence>
<evidence type="ECO:0000313" key="7">
    <source>
        <dbReference type="EMBL" id="MBB6143274.1"/>
    </source>
</evidence>
<feature type="transmembrane region" description="Helical" evidence="6">
    <location>
        <begin position="110"/>
        <end position="132"/>
    </location>
</feature>
<feature type="transmembrane region" description="Helical" evidence="6">
    <location>
        <begin position="252"/>
        <end position="271"/>
    </location>
</feature>
<dbReference type="PANTHER" id="PTHR30238">
    <property type="entry name" value="MEMBRANE BOUND PREDICTED REDOX MODULATOR"/>
    <property type="match status" value="1"/>
</dbReference>
<comment type="subcellular location">
    <subcellularLocation>
        <location evidence="1">Membrane</location>
        <topology evidence="1">Multi-pass membrane protein</topology>
    </subcellularLocation>
</comment>
<feature type="transmembrane region" description="Helical" evidence="6">
    <location>
        <begin position="138"/>
        <end position="155"/>
    </location>
</feature>
<dbReference type="RefSeq" id="WP_050062172.1">
    <property type="nucleotide sequence ID" value="NZ_JACHEK010000002.1"/>
</dbReference>
<dbReference type="AlphaFoldDB" id="A0A841JZ62"/>
<dbReference type="Proteomes" id="UP000538666">
    <property type="component" value="Unassembled WGS sequence"/>
</dbReference>
<feature type="transmembrane region" description="Helical" evidence="6">
    <location>
        <begin position="277"/>
        <end position="296"/>
    </location>
</feature>
<evidence type="ECO:0000256" key="2">
    <source>
        <dbReference type="ARBA" id="ARBA00007511"/>
    </source>
</evidence>
<reference evidence="7 8" key="1">
    <citation type="submission" date="2020-08" db="EMBL/GenBank/DDBJ databases">
        <title>Genomic Encyclopedia of Type Strains, Phase IV (KMG-IV): sequencing the most valuable type-strain genomes for metagenomic binning, comparative biology and taxonomic classification.</title>
        <authorList>
            <person name="Goeker M."/>
        </authorList>
    </citation>
    <scope>NUCLEOTIDE SEQUENCE [LARGE SCALE GENOMIC DNA]</scope>
    <source>
        <strain evidence="7 8">DSM 103733</strain>
    </source>
</reference>
<comment type="caution">
    <text evidence="7">The sequence shown here is derived from an EMBL/GenBank/DDBJ whole genome shotgun (WGS) entry which is preliminary data.</text>
</comment>
<feature type="transmembrane region" description="Helical" evidence="6">
    <location>
        <begin position="45"/>
        <end position="64"/>
    </location>
</feature>
<feature type="transmembrane region" description="Helical" evidence="6">
    <location>
        <begin position="76"/>
        <end position="98"/>
    </location>
</feature>
<comment type="similarity">
    <text evidence="2">Belongs to the TerC family.</text>
</comment>